<dbReference type="PANTHER" id="PTHR23338">
    <property type="entry name" value="SMALL NUCLEAR RIBONUCLEOPROTEIN SM"/>
    <property type="match status" value="1"/>
</dbReference>
<sequence length="105" mass="11423">MASHGVPIKLLHEAEGHKVTLETKAGDVYRGLLDEADDSMNVFLKEVVKRAKDGSKSSLGSAFIRGSQVRYVILPSILTHAPMLRRMDKANNIGLGISQPPSARQ</sequence>
<comment type="subcellular location">
    <subcellularLocation>
        <location evidence="2">Cytoplasm</location>
        <location evidence="2">Cytosol</location>
    </subcellularLocation>
    <subcellularLocation>
        <location evidence="1 9">Nucleus</location>
    </subcellularLocation>
</comment>
<dbReference type="STRING" id="461836.A0A0L0DA44"/>
<dbReference type="Gene3D" id="2.30.30.100">
    <property type="match status" value="1"/>
</dbReference>
<keyword evidence="6 9" id="KW-0508">mRNA splicing</keyword>
<dbReference type="GO" id="GO:0005829">
    <property type="term" value="C:cytosol"/>
    <property type="evidence" value="ECO:0007669"/>
    <property type="project" value="UniProtKB-SubCell"/>
</dbReference>
<keyword evidence="8 9" id="KW-0687">Ribonucleoprotein</keyword>
<organism evidence="11 12">
    <name type="scientific">Thecamonas trahens ATCC 50062</name>
    <dbReference type="NCBI Taxonomy" id="461836"/>
    <lineage>
        <taxon>Eukaryota</taxon>
        <taxon>Apusozoa</taxon>
        <taxon>Apusomonadida</taxon>
        <taxon>Apusomonadidae</taxon>
        <taxon>Thecamonas</taxon>
    </lineage>
</organism>
<evidence type="ECO:0000256" key="5">
    <source>
        <dbReference type="ARBA" id="ARBA00022664"/>
    </source>
</evidence>
<accession>A0A0L0DA44</accession>
<evidence type="ECO:0000256" key="9">
    <source>
        <dbReference type="RuleBase" id="RU365050"/>
    </source>
</evidence>
<dbReference type="EMBL" id="GL349453">
    <property type="protein sequence ID" value="KNC49095.1"/>
    <property type="molecule type" value="Genomic_DNA"/>
</dbReference>
<evidence type="ECO:0000256" key="7">
    <source>
        <dbReference type="ARBA" id="ARBA00023242"/>
    </source>
</evidence>
<dbReference type="OrthoDB" id="6425924at2759"/>
<name>A0A0L0DA44_THETB</name>
<evidence type="ECO:0000256" key="1">
    <source>
        <dbReference type="ARBA" id="ARBA00004123"/>
    </source>
</evidence>
<dbReference type="GO" id="GO:0003723">
    <property type="term" value="F:RNA binding"/>
    <property type="evidence" value="ECO:0007669"/>
    <property type="project" value="InterPro"/>
</dbReference>
<evidence type="ECO:0000313" key="12">
    <source>
        <dbReference type="Proteomes" id="UP000054408"/>
    </source>
</evidence>
<dbReference type="SMART" id="SM00651">
    <property type="entry name" value="Sm"/>
    <property type="match status" value="1"/>
</dbReference>
<evidence type="ECO:0000256" key="2">
    <source>
        <dbReference type="ARBA" id="ARBA00004514"/>
    </source>
</evidence>
<proteinExistence type="inferred from homology"/>
<dbReference type="Pfam" id="PF01423">
    <property type="entry name" value="LSM"/>
    <property type="match status" value="1"/>
</dbReference>
<dbReference type="eggNOG" id="KOG3172">
    <property type="taxonomic scope" value="Eukaryota"/>
</dbReference>
<dbReference type="RefSeq" id="XP_013758124.1">
    <property type="nucleotide sequence ID" value="XM_013902670.1"/>
</dbReference>
<evidence type="ECO:0000256" key="6">
    <source>
        <dbReference type="ARBA" id="ARBA00023187"/>
    </source>
</evidence>
<gene>
    <name evidence="11" type="ORF">AMSG_05062</name>
</gene>
<dbReference type="FunFam" id="2.30.30.100:FF:000002">
    <property type="entry name" value="Small nuclear ribonucleoprotein Sm D3"/>
    <property type="match status" value="1"/>
</dbReference>
<keyword evidence="5 9" id="KW-0507">mRNA processing</keyword>
<dbReference type="Proteomes" id="UP000054408">
    <property type="component" value="Unassembled WGS sequence"/>
</dbReference>
<dbReference type="PROSITE" id="PS52002">
    <property type="entry name" value="SM"/>
    <property type="match status" value="1"/>
</dbReference>
<dbReference type="GO" id="GO:0000387">
    <property type="term" value="P:spliceosomal snRNP assembly"/>
    <property type="evidence" value="ECO:0007669"/>
    <property type="project" value="UniProtKB-UniRule"/>
</dbReference>
<evidence type="ECO:0000313" key="11">
    <source>
        <dbReference type="EMBL" id="KNC49095.1"/>
    </source>
</evidence>
<feature type="domain" description="Sm" evidence="10">
    <location>
        <begin position="6"/>
        <end position="78"/>
    </location>
</feature>
<protein>
    <recommendedName>
        <fullName evidence="9">Small nuclear ribonucleoprotein Sm D3</fullName>
        <shortName evidence="9">Sm-D3</shortName>
    </recommendedName>
    <alternativeName>
        <fullName evidence="9">snRNP core protein D3</fullName>
    </alternativeName>
</protein>
<comment type="similarity">
    <text evidence="3 9">Belongs to the snRNP core protein family.</text>
</comment>
<keyword evidence="7 9" id="KW-0539">Nucleus</keyword>
<dbReference type="AlphaFoldDB" id="A0A0L0DA44"/>
<dbReference type="CDD" id="cd01721">
    <property type="entry name" value="Sm_D3"/>
    <property type="match status" value="1"/>
</dbReference>
<reference evidence="11 12" key="1">
    <citation type="submission" date="2010-05" db="EMBL/GenBank/DDBJ databases">
        <title>The Genome Sequence of Thecamonas trahens ATCC 50062.</title>
        <authorList>
            <consortium name="The Broad Institute Genome Sequencing Platform"/>
            <person name="Russ C."/>
            <person name="Cuomo C."/>
            <person name="Shea T."/>
            <person name="Young S.K."/>
            <person name="Zeng Q."/>
            <person name="Koehrsen M."/>
            <person name="Haas B."/>
            <person name="Borodovsky M."/>
            <person name="Guigo R."/>
            <person name="Alvarado L."/>
            <person name="Berlin A."/>
            <person name="Bochicchio J."/>
            <person name="Borenstein D."/>
            <person name="Chapman S."/>
            <person name="Chen Z."/>
            <person name="Freedman E."/>
            <person name="Gellesch M."/>
            <person name="Goldberg J."/>
            <person name="Griggs A."/>
            <person name="Gujja S."/>
            <person name="Heilman E."/>
            <person name="Heiman D."/>
            <person name="Hepburn T."/>
            <person name="Howarth C."/>
            <person name="Jen D."/>
            <person name="Larson L."/>
            <person name="Mehta T."/>
            <person name="Park D."/>
            <person name="Pearson M."/>
            <person name="Roberts A."/>
            <person name="Saif S."/>
            <person name="Shenoy N."/>
            <person name="Sisk P."/>
            <person name="Stolte C."/>
            <person name="Sykes S."/>
            <person name="Thomson T."/>
            <person name="Walk T."/>
            <person name="White J."/>
            <person name="Yandava C."/>
            <person name="Burger G."/>
            <person name="Gray M.W."/>
            <person name="Holland P.W.H."/>
            <person name="King N."/>
            <person name="Lang F.B.F."/>
            <person name="Roger A.J."/>
            <person name="Ruiz-Trillo I."/>
            <person name="Lander E."/>
            <person name="Nusbaum C."/>
        </authorList>
    </citation>
    <scope>NUCLEOTIDE SEQUENCE [LARGE SCALE GENOMIC DNA]</scope>
    <source>
        <strain evidence="11 12">ATCC 50062</strain>
    </source>
</reference>
<dbReference type="GeneID" id="25564554"/>
<dbReference type="GO" id="GO:0005681">
    <property type="term" value="C:spliceosomal complex"/>
    <property type="evidence" value="ECO:0007669"/>
    <property type="project" value="InterPro"/>
</dbReference>
<dbReference type="InterPro" id="IPR047575">
    <property type="entry name" value="Sm"/>
</dbReference>
<dbReference type="InterPro" id="IPR034099">
    <property type="entry name" value="SmD3"/>
</dbReference>
<keyword evidence="12" id="KW-1185">Reference proteome</keyword>
<dbReference type="InterPro" id="IPR001163">
    <property type="entry name" value="Sm_dom_euk/arc"/>
</dbReference>
<dbReference type="OMA" id="HTITCET"/>
<evidence type="ECO:0000256" key="8">
    <source>
        <dbReference type="ARBA" id="ARBA00023274"/>
    </source>
</evidence>
<dbReference type="SUPFAM" id="SSF50182">
    <property type="entry name" value="Sm-like ribonucleoproteins"/>
    <property type="match status" value="1"/>
</dbReference>
<evidence type="ECO:0000256" key="3">
    <source>
        <dbReference type="ARBA" id="ARBA00008146"/>
    </source>
</evidence>
<dbReference type="InterPro" id="IPR010920">
    <property type="entry name" value="LSM_dom_sf"/>
</dbReference>
<evidence type="ECO:0000256" key="4">
    <source>
        <dbReference type="ARBA" id="ARBA00022490"/>
    </source>
</evidence>
<evidence type="ECO:0000259" key="10">
    <source>
        <dbReference type="PROSITE" id="PS52002"/>
    </source>
</evidence>
<keyword evidence="4" id="KW-0963">Cytoplasm</keyword>
<dbReference type="InterPro" id="IPR027141">
    <property type="entry name" value="LSm4/Sm_D1/D3"/>
</dbReference>